<dbReference type="Pfam" id="PF25137">
    <property type="entry name" value="ADH_Fe_C"/>
    <property type="match status" value="1"/>
</dbReference>
<reference evidence="7 8" key="1">
    <citation type="submission" date="2023-01" db="EMBL/GenBank/DDBJ databases">
        <title>Minimal conservation of predation-associated metabolite biosynthetic gene clusters underscores biosynthetic potential of Myxococcota including descriptions for ten novel species: Archangium lansinium sp. nov., Myxococcus landrumus sp. nov., Nannocystis bai.</title>
        <authorList>
            <person name="Ahearne A."/>
            <person name="Stevens C."/>
            <person name="Dowd S."/>
        </authorList>
    </citation>
    <scope>NUCLEOTIDE SEQUENCE [LARGE SCALE GENOMIC DNA]</scope>
    <source>
        <strain evidence="7 8">WIWO2</strain>
    </source>
</reference>
<sequence>MIMSQFTVWSFPTRILFGAGVVEQTGAEARRLGAARALVVTDKGVVRSGLLEPVAASLRKEGLEVAVFDDVLGNPIEKNVHDGVAAFRAARADLVVALGGGSPLDVGKLVRLGVNHDRPLVDYDDATGGDRFITPDVPPMLAIPTTAGTGSEVGRSGVVTLDVNHRKTVIFSPHLLANAALLDPVMTRSMPAFLTAATGFDALTHCIEAYVAKGDHPMADGIALEGIRLAAAHLARAVTHGDDLEARGGMMKAAMMGAVAFQKGLGACHSLAHPLSSECGLHHGLANALCLPPVVEFNVAAAGPRLARVAALLGAPEDAAACADAIRALRARIGLAAGLEKAGVPRDKLDALADLAAQDACHTSNPRPCSRDDLRHLYEASFAS</sequence>
<comment type="similarity">
    <text evidence="2">Belongs to the iron-containing alcohol dehydrogenase family.</text>
</comment>
<dbReference type="Pfam" id="PF00465">
    <property type="entry name" value="Fe-ADH"/>
    <property type="match status" value="1"/>
</dbReference>
<feature type="domain" description="Alcohol dehydrogenase iron-type/glycerol dehydrogenase GldA" evidence="5">
    <location>
        <begin position="12"/>
        <end position="184"/>
    </location>
</feature>
<keyword evidence="4" id="KW-0520">NAD</keyword>
<dbReference type="Gene3D" id="3.40.50.1970">
    <property type="match status" value="1"/>
</dbReference>
<evidence type="ECO:0000256" key="1">
    <source>
        <dbReference type="ARBA" id="ARBA00001962"/>
    </source>
</evidence>
<dbReference type="EMBL" id="JAQNDK010000003">
    <property type="protein sequence ID" value="MDC0682194.1"/>
    <property type="molecule type" value="Genomic_DNA"/>
</dbReference>
<feature type="domain" description="Fe-containing alcohol dehydrogenase-like C-terminal" evidence="6">
    <location>
        <begin position="195"/>
        <end position="381"/>
    </location>
</feature>
<gene>
    <name evidence="7" type="ORF">POL72_30955</name>
</gene>
<dbReference type="RefSeq" id="WP_272099848.1">
    <property type="nucleotide sequence ID" value="NZ_JAQNDK010000003.1"/>
</dbReference>
<evidence type="ECO:0000256" key="4">
    <source>
        <dbReference type="ARBA" id="ARBA00023027"/>
    </source>
</evidence>
<keyword evidence="8" id="KW-1185">Reference proteome</keyword>
<accession>A0ABT5C6Z9</accession>
<dbReference type="SUPFAM" id="SSF56796">
    <property type="entry name" value="Dehydroquinate synthase-like"/>
    <property type="match status" value="1"/>
</dbReference>
<keyword evidence="3" id="KW-0560">Oxidoreductase</keyword>
<evidence type="ECO:0000313" key="7">
    <source>
        <dbReference type="EMBL" id="MDC0682194.1"/>
    </source>
</evidence>
<comment type="caution">
    <text evidence="7">The sequence shown here is derived from an EMBL/GenBank/DDBJ whole genome shotgun (WGS) entry which is preliminary data.</text>
</comment>
<evidence type="ECO:0000256" key="3">
    <source>
        <dbReference type="ARBA" id="ARBA00023002"/>
    </source>
</evidence>
<comment type="cofactor">
    <cofactor evidence="1">
        <name>Fe cation</name>
        <dbReference type="ChEBI" id="CHEBI:24875"/>
    </cofactor>
</comment>
<dbReference type="InterPro" id="IPR018211">
    <property type="entry name" value="ADH_Fe_CS"/>
</dbReference>
<dbReference type="PANTHER" id="PTHR11496">
    <property type="entry name" value="ALCOHOL DEHYDROGENASE"/>
    <property type="match status" value="1"/>
</dbReference>
<evidence type="ECO:0000259" key="5">
    <source>
        <dbReference type="Pfam" id="PF00465"/>
    </source>
</evidence>
<dbReference type="PROSITE" id="PS00060">
    <property type="entry name" value="ADH_IRON_2"/>
    <property type="match status" value="1"/>
</dbReference>
<dbReference type="PANTHER" id="PTHR11496:SF102">
    <property type="entry name" value="ALCOHOL DEHYDROGENASE 4"/>
    <property type="match status" value="1"/>
</dbReference>
<evidence type="ECO:0000256" key="2">
    <source>
        <dbReference type="ARBA" id="ARBA00007358"/>
    </source>
</evidence>
<organism evidence="7 8">
    <name type="scientific">Sorangium atrum</name>
    <dbReference type="NCBI Taxonomy" id="2995308"/>
    <lineage>
        <taxon>Bacteria</taxon>
        <taxon>Pseudomonadati</taxon>
        <taxon>Myxococcota</taxon>
        <taxon>Polyangia</taxon>
        <taxon>Polyangiales</taxon>
        <taxon>Polyangiaceae</taxon>
        <taxon>Sorangium</taxon>
    </lineage>
</organism>
<protein>
    <submittedName>
        <fullName evidence="7">Iron-containing alcohol dehydrogenase</fullName>
    </submittedName>
</protein>
<proteinExistence type="inferred from homology"/>
<dbReference type="Proteomes" id="UP001217485">
    <property type="component" value="Unassembled WGS sequence"/>
</dbReference>
<name>A0ABT5C6Z9_9BACT</name>
<dbReference type="InterPro" id="IPR039697">
    <property type="entry name" value="Alcohol_dehydrogenase_Fe"/>
</dbReference>
<dbReference type="InterPro" id="IPR001670">
    <property type="entry name" value="ADH_Fe/GldA"/>
</dbReference>
<dbReference type="Gene3D" id="1.20.1090.10">
    <property type="entry name" value="Dehydroquinate synthase-like - alpha domain"/>
    <property type="match status" value="1"/>
</dbReference>
<dbReference type="CDD" id="cd14861">
    <property type="entry name" value="Fe-ADH-like"/>
    <property type="match status" value="1"/>
</dbReference>
<dbReference type="InterPro" id="IPR056798">
    <property type="entry name" value="ADH_Fe_C"/>
</dbReference>
<dbReference type="PROSITE" id="PS00913">
    <property type="entry name" value="ADH_IRON_1"/>
    <property type="match status" value="1"/>
</dbReference>
<evidence type="ECO:0000259" key="6">
    <source>
        <dbReference type="Pfam" id="PF25137"/>
    </source>
</evidence>
<evidence type="ECO:0000313" key="8">
    <source>
        <dbReference type="Proteomes" id="UP001217485"/>
    </source>
</evidence>